<keyword evidence="3" id="KW-1185">Reference proteome</keyword>
<evidence type="ECO:0000313" key="3">
    <source>
        <dbReference type="Proteomes" id="UP000306192"/>
    </source>
</evidence>
<feature type="transmembrane region" description="Helical" evidence="1">
    <location>
        <begin position="107"/>
        <end position="134"/>
    </location>
</feature>
<feature type="transmembrane region" description="Helical" evidence="1">
    <location>
        <begin position="39"/>
        <end position="65"/>
    </location>
</feature>
<feature type="transmembrane region" description="Helical" evidence="1">
    <location>
        <begin position="77"/>
        <end position="95"/>
    </location>
</feature>
<dbReference type="PANTHER" id="PTHR48098:SF1">
    <property type="entry name" value="DIACYLGLYCEROL ACYLTRANSFERASE_MYCOLYLTRANSFERASE AG85A"/>
    <property type="match status" value="1"/>
</dbReference>
<dbReference type="Proteomes" id="UP000306192">
    <property type="component" value="Unassembled WGS sequence"/>
</dbReference>
<name>A0A4T2BUV4_9MICO</name>
<dbReference type="RefSeq" id="WP_136643042.1">
    <property type="nucleotide sequence ID" value="NZ_QYRT01000034.1"/>
</dbReference>
<evidence type="ECO:0000313" key="2">
    <source>
        <dbReference type="EMBL" id="TIH33566.1"/>
    </source>
</evidence>
<dbReference type="Pfam" id="PF00756">
    <property type="entry name" value="Esterase"/>
    <property type="match status" value="1"/>
</dbReference>
<keyword evidence="1" id="KW-0812">Transmembrane</keyword>
<dbReference type="Gene3D" id="3.40.50.1820">
    <property type="entry name" value="alpha/beta hydrolase"/>
    <property type="match status" value="1"/>
</dbReference>
<comment type="caution">
    <text evidence="2">The sequence shown here is derived from an EMBL/GenBank/DDBJ whole genome shotgun (WGS) entry which is preliminary data.</text>
</comment>
<reference evidence="2 3" key="1">
    <citation type="journal article" date="2019" name="Microorganisms">
        <title>Systematic Affiliation and Genome Analysis of Subtercola vilae DB165(T) with Particular Emphasis on Cold Adaptation of an Isolate from a High-Altitude Cold Volcano Lake.</title>
        <authorList>
            <person name="Villalobos A.S."/>
            <person name="Wiese J."/>
            <person name="Imhoff J.F."/>
            <person name="Dorador C."/>
            <person name="Keller A."/>
            <person name="Hentschel U."/>
        </authorList>
    </citation>
    <scope>NUCLEOTIDE SEQUENCE [LARGE SCALE GENOMIC DNA]</scope>
    <source>
        <strain evidence="2 3">DB165</strain>
    </source>
</reference>
<dbReference type="EMBL" id="QYRT01000034">
    <property type="protein sequence ID" value="TIH33566.1"/>
    <property type="molecule type" value="Genomic_DNA"/>
</dbReference>
<dbReference type="PANTHER" id="PTHR48098">
    <property type="entry name" value="ENTEROCHELIN ESTERASE-RELATED"/>
    <property type="match status" value="1"/>
</dbReference>
<dbReference type="OrthoDB" id="3723842at2"/>
<keyword evidence="1" id="KW-0472">Membrane</keyword>
<feature type="transmembrane region" description="Helical" evidence="1">
    <location>
        <begin position="14"/>
        <end position="32"/>
    </location>
</feature>
<dbReference type="InterPro" id="IPR000801">
    <property type="entry name" value="Esterase-like"/>
</dbReference>
<sequence length="441" mass="46138">MTDTILNLNIIDGASIHAVVALSIALVIFLLARRPTRKWVLVALTGILSGALIALITVLLTINVWDIFNVGLSTTSVLVIVFTFAAIGLALVSVWRARWWRRTIAGIAIVVFAVTGVLGVNASIGLLTTLGALIDISTAQPLALPATSPMLPTPTTPAASGPIPVSAPLYETWSPPADMPAAGSLGSLSIPNANSGFVARPALAYLPPAALVPNAPRLPVVIQLMGSPGSPDLTATAAILNGMAAKNGGLAPIVINPDQLGDPSKDPLCLDVTSDKAETYIMKDVVPYVRSHFNVLDDPKDWSFVGFSNGGECATYFAAKYPETFGNVVDISGDQYPAYGDDGAVRKYFGGNKATYESTWPVNIMAKKAYPDTFAVFTAGSDDSEIKTGVQTVFNAAVKASWKSSYTEIPNAGHDGPALQLGLQTGYGALYPRLGLSPPTG</sequence>
<proteinExistence type="predicted"/>
<gene>
    <name evidence="2" type="ORF">D4765_14675</name>
</gene>
<accession>A0A4T2BUV4</accession>
<dbReference type="InterPro" id="IPR050583">
    <property type="entry name" value="Mycobacterial_A85_antigen"/>
</dbReference>
<organism evidence="2 3">
    <name type="scientific">Subtercola vilae</name>
    <dbReference type="NCBI Taxonomy" id="2056433"/>
    <lineage>
        <taxon>Bacteria</taxon>
        <taxon>Bacillati</taxon>
        <taxon>Actinomycetota</taxon>
        <taxon>Actinomycetes</taxon>
        <taxon>Micrococcales</taxon>
        <taxon>Microbacteriaceae</taxon>
        <taxon>Subtercola</taxon>
    </lineage>
</organism>
<dbReference type="GO" id="GO:0016747">
    <property type="term" value="F:acyltransferase activity, transferring groups other than amino-acyl groups"/>
    <property type="evidence" value="ECO:0007669"/>
    <property type="project" value="TreeGrafter"/>
</dbReference>
<keyword evidence="1" id="KW-1133">Transmembrane helix</keyword>
<dbReference type="InterPro" id="IPR029058">
    <property type="entry name" value="AB_hydrolase_fold"/>
</dbReference>
<evidence type="ECO:0000256" key="1">
    <source>
        <dbReference type="SAM" id="Phobius"/>
    </source>
</evidence>
<dbReference type="SUPFAM" id="SSF53474">
    <property type="entry name" value="alpha/beta-Hydrolases"/>
    <property type="match status" value="1"/>
</dbReference>
<protein>
    <submittedName>
        <fullName evidence="2">Esterase</fullName>
    </submittedName>
</protein>
<dbReference type="AlphaFoldDB" id="A0A4T2BUV4"/>